<dbReference type="Proteomes" id="UP001152531">
    <property type="component" value="Unassembled WGS sequence"/>
</dbReference>
<evidence type="ECO:0000313" key="2">
    <source>
        <dbReference type="Proteomes" id="UP001152531"/>
    </source>
</evidence>
<organism evidence="1 2">
    <name type="scientific">[Candida] jaroonii</name>
    <dbReference type="NCBI Taxonomy" id="467808"/>
    <lineage>
        <taxon>Eukaryota</taxon>
        <taxon>Fungi</taxon>
        <taxon>Dikarya</taxon>
        <taxon>Ascomycota</taxon>
        <taxon>Saccharomycotina</taxon>
        <taxon>Pichiomycetes</taxon>
        <taxon>Debaryomycetaceae</taxon>
        <taxon>Yamadazyma</taxon>
    </lineage>
</organism>
<comment type="caution">
    <text evidence="1">The sequence shown here is derived from an EMBL/GenBank/DDBJ whole genome shotgun (WGS) entry which is preliminary data.</text>
</comment>
<gene>
    <name evidence="1" type="ORF">CLIB1444_18S00408</name>
</gene>
<dbReference type="EMBL" id="CALSDN010000018">
    <property type="protein sequence ID" value="CAH6723655.1"/>
    <property type="molecule type" value="Genomic_DNA"/>
</dbReference>
<sequence length="890" mass="102522">MSSKQIYSATYSNIPVFEFVTEEGPIMRRKLDSWINATHILKIAKFPKAKRTRILEKDVQTGVHEKVQGGYGKYQGTYVPLNSGIQLAKNFGVYEILQPIFEFQYIEGKSATPPPAPKHNHASASNVAQRMNSSNGSREDLVLARKSKSTNSINEPPRKRGRPKRVPLGNNQQTPNLKYSDTTQINPVTRQNTEQDALNIMANMTSVKNEDLEMVGSSENEDINNEEVDFISGKELFGTPRNSFDRMVYNRMTPHQTPYQFNNQHGPPSGNHLLPYNNGINYSQVSHSRTHSQNDPYSLQQYHHPNQNNNLLSFKDEGKYSEYFHNLLNFFLEDTNQASSKNDQKRKDNPIPENLLHPPEPISKININQPIDNEGNSIFHWACSMGNSTNIEFLINNFPNIINSNLKNNNGETPLMFLIKFNNSYQLKNFPNLLELLFDSILTVDNFNKTVLHHLALTVQPPPTNVVSQGESFNGFSNDENQINNYLKNKERIARYYIESLFIKIIEYQTINNIEHDELIKKFINHQDSDGNTAFHLVSYNLNKKLIKIFIDYHKFINFNIKNLVNYTAEQYLASHNYILKLENDENNDQDSRLDISSMTGSGPISQEKSLNNNSSSSSINEKDKPIALNELTKSFTLQSFESQLYYSKMTVNLTNSKNNIITEKLNELQYLIDKELNKKDEKLLKLIKVNSKFNNLKVTEQKVILKMFKLDNLIQDNNEEIDSQIDLKRDKIIQDEINRFLNDLTFQVLQKDEKLNIKLKEFKMNYLKNFKQKLVKVANEIQESSKSDSSNDDEKFKLSIDLQNEIIKSNNLLSKLFKLSSKVPNLNKDDFKENKSSSIISNYPSDDKLNKYCKLISLCCDMNINDVEHSINSIEQSLMSSIIQKDKTT</sequence>
<evidence type="ECO:0000313" key="1">
    <source>
        <dbReference type="EMBL" id="CAH6723655.1"/>
    </source>
</evidence>
<name>A0ACA9YEZ4_9ASCO</name>
<proteinExistence type="predicted"/>
<reference evidence="1" key="1">
    <citation type="submission" date="2022-06" db="EMBL/GenBank/DDBJ databases">
        <authorList>
            <person name="Legras J.-L."/>
            <person name="Devillers H."/>
            <person name="Grondin C."/>
        </authorList>
    </citation>
    <scope>NUCLEOTIDE SEQUENCE</scope>
    <source>
        <strain evidence="1">CLIB 1444</strain>
    </source>
</reference>
<protein>
    <submittedName>
        <fullName evidence="1">Transcription factor Mbp1p</fullName>
    </submittedName>
</protein>
<accession>A0ACA9YEZ4</accession>
<keyword evidence="2" id="KW-1185">Reference proteome</keyword>